<accession>A0A250X6F6</accession>
<feature type="binding site" evidence="7">
    <location>
        <begin position="415"/>
        <end position="420"/>
    </location>
    <ligand>
        <name>ATP</name>
        <dbReference type="ChEBI" id="CHEBI:30616"/>
    </ligand>
</feature>
<dbReference type="GO" id="GO:0046314">
    <property type="term" value="P:phosphocreatine biosynthetic process"/>
    <property type="evidence" value="ECO:0007669"/>
    <property type="project" value="InterPro"/>
</dbReference>
<feature type="binding site" evidence="7">
    <location>
        <begin position="384"/>
        <end position="388"/>
    </location>
    <ligand>
        <name>ATP</name>
        <dbReference type="ChEBI" id="CHEBI:30616"/>
    </ligand>
</feature>
<keyword evidence="5 7" id="KW-0067">ATP-binding</keyword>
<reference evidence="12 13" key="1">
    <citation type="submission" date="2017-08" db="EMBL/GenBank/DDBJ databases">
        <title>Acidophilic green algal genome provides insights into adaptation to an acidic environment.</title>
        <authorList>
            <person name="Hirooka S."/>
            <person name="Hirose Y."/>
            <person name="Kanesaki Y."/>
            <person name="Higuchi S."/>
            <person name="Fujiwara T."/>
            <person name="Onuma R."/>
            <person name="Era A."/>
            <person name="Ohbayashi R."/>
            <person name="Uzuka A."/>
            <person name="Nozaki H."/>
            <person name="Yoshikawa H."/>
            <person name="Miyagishima S.Y."/>
        </authorList>
    </citation>
    <scope>NUCLEOTIDE SEQUENCE [LARGE SCALE GENOMIC DNA]</scope>
    <source>
        <strain evidence="12 13">NIES-2499</strain>
    </source>
</reference>
<dbReference type="Gene3D" id="3.30.590.10">
    <property type="entry name" value="Glutamine synthetase/guanido kinase, catalytic domain"/>
    <property type="match status" value="1"/>
</dbReference>
<dbReference type="STRING" id="1157962.A0A250X6F6"/>
<dbReference type="GO" id="GO:0005615">
    <property type="term" value="C:extracellular space"/>
    <property type="evidence" value="ECO:0007669"/>
    <property type="project" value="TreeGrafter"/>
</dbReference>
<dbReference type="InterPro" id="IPR022414">
    <property type="entry name" value="ATP-guanido_PTrfase_cat"/>
</dbReference>
<dbReference type="InterPro" id="IPR022413">
    <property type="entry name" value="ATP-guanido_PTrfase_N"/>
</dbReference>
<comment type="caution">
    <text evidence="7">Lacks conserved residue(s) required for the propagation of feature annotation.</text>
</comment>
<sequence length="463" mass="49973">MSILLASRRVAQGVYAKVIEGSTSEPIRCLSSVPGTFNEGNNLAYAVGLGVVLGAIGLGSMAVLADKKDATVVSLPGGISVELSPPPSGSFEVKITKTGDERVVDAVGNFPLITEKHRSLTAKALKADPALYAKYANVKTPMGFTFDQAIQAGIDAPHLGVGIVAAEPAAYQVYKEIMDKVIEGWHGYKATDTHQSDMDFERLKMTPAQVTKFNKHIVSTRIRAGRSIDGLALPPGTDRKQRRTVESLLKNALSKMSGDLEGIYYPLGGMTKEQEDKLQADGFLFQKPTPNNVLANCGAARDWPDARGIFHNKDKTFLVWVNEEDHIRCISMQDGGNVKDVFKRWAMAINSIEVSLASAGYSYAHDDHLGYITTCPSNCGTGLRASVMLKLPKLYKKMGVHALEELADSMGLQARGGRGEHSPPGPNGEFDISNKGRIGASEVELVQRMIDGVEKLIDLEEAA</sequence>
<evidence type="ECO:0000259" key="10">
    <source>
        <dbReference type="PROSITE" id="PS51509"/>
    </source>
</evidence>
<evidence type="ECO:0000256" key="7">
    <source>
        <dbReference type="PROSITE-ProRule" id="PRU00843"/>
    </source>
</evidence>
<dbReference type="GO" id="GO:0004111">
    <property type="term" value="F:creatine kinase activity"/>
    <property type="evidence" value="ECO:0007669"/>
    <property type="project" value="InterPro"/>
</dbReference>
<keyword evidence="4 7" id="KW-0418">Kinase</keyword>
<feature type="domain" description="Phosphagen kinase C-terminal" evidence="11">
    <location>
        <begin position="216"/>
        <end position="463"/>
    </location>
</feature>
<dbReference type="InterPro" id="IPR036802">
    <property type="entry name" value="ATP-guanido_PTrfase_N_sf"/>
</dbReference>
<organism evidence="12 13">
    <name type="scientific">Chlamydomonas eustigma</name>
    <dbReference type="NCBI Taxonomy" id="1157962"/>
    <lineage>
        <taxon>Eukaryota</taxon>
        <taxon>Viridiplantae</taxon>
        <taxon>Chlorophyta</taxon>
        <taxon>core chlorophytes</taxon>
        <taxon>Chlorophyceae</taxon>
        <taxon>CS clade</taxon>
        <taxon>Chlamydomonadales</taxon>
        <taxon>Chlamydomonadaceae</taxon>
        <taxon>Chlamydomonas</taxon>
    </lineage>
</organism>
<evidence type="ECO:0000313" key="12">
    <source>
        <dbReference type="EMBL" id="GAX78472.1"/>
    </source>
</evidence>
<evidence type="ECO:0000256" key="1">
    <source>
        <dbReference type="ARBA" id="ARBA00006798"/>
    </source>
</evidence>
<dbReference type="Pfam" id="PF00217">
    <property type="entry name" value="ATP-gua_Ptrans"/>
    <property type="match status" value="1"/>
</dbReference>
<dbReference type="SUPFAM" id="SSF48034">
    <property type="entry name" value="Guanido kinase N-terminal domain"/>
    <property type="match status" value="1"/>
</dbReference>
<dbReference type="PANTHER" id="PTHR11547:SF57">
    <property type="entry name" value="PHOSPHAGEN KINASE C-TERMINAL DOMAIN-CONTAINING PROTEIN"/>
    <property type="match status" value="1"/>
</dbReference>
<dbReference type="Gene3D" id="1.10.135.10">
    <property type="entry name" value="ATP:guanido phosphotransferase, N-terminal domain"/>
    <property type="match status" value="1"/>
</dbReference>
<keyword evidence="9" id="KW-0812">Transmembrane</keyword>
<evidence type="ECO:0000256" key="6">
    <source>
        <dbReference type="PROSITE-ProRule" id="PRU00842"/>
    </source>
</evidence>
<evidence type="ECO:0000256" key="8">
    <source>
        <dbReference type="SAM" id="MobiDB-lite"/>
    </source>
</evidence>
<dbReference type="SUPFAM" id="SSF55931">
    <property type="entry name" value="Glutamine synthetase/guanido kinase"/>
    <property type="match status" value="1"/>
</dbReference>
<proteinExistence type="inferred from homology"/>
<dbReference type="PANTHER" id="PTHR11547">
    <property type="entry name" value="ARGININE OR CREATINE KINASE"/>
    <property type="match status" value="1"/>
</dbReference>
<dbReference type="GO" id="GO:0005524">
    <property type="term" value="F:ATP binding"/>
    <property type="evidence" value="ECO:0007669"/>
    <property type="project" value="UniProtKB-UniRule"/>
</dbReference>
<evidence type="ECO:0000259" key="11">
    <source>
        <dbReference type="PROSITE" id="PS51510"/>
    </source>
</evidence>
<dbReference type="InterPro" id="IPR000749">
    <property type="entry name" value="ATP-guanido_PTrfase"/>
</dbReference>
<dbReference type="PROSITE" id="PS51510">
    <property type="entry name" value="PHOSPHAGEN_KINASE_C"/>
    <property type="match status" value="1"/>
</dbReference>
<gene>
    <name evidence="12" type="ORF">CEUSTIGMA_g5911.t1</name>
</gene>
<comment type="similarity">
    <text evidence="1 6">Belongs to the ATP:guanido phosphotransferase family.</text>
</comment>
<feature type="binding site" evidence="7">
    <location>
        <begin position="219"/>
        <end position="223"/>
    </location>
    <ligand>
        <name>ATP</name>
        <dbReference type="ChEBI" id="CHEBI:30616"/>
    </ligand>
</feature>
<evidence type="ECO:0008006" key="14">
    <source>
        <dbReference type="Google" id="ProtNLM"/>
    </source>
</evidence>
<feature type="binding site" evidence="7">
    <location>
        <position position="328"/>
    </location>
    <ligand>
        <name>ATP</name>
        <dbReference type="ChEBI" id="CHEBI:30616"/>
    </ligand>
</feature>
<dbReference type="OrthoDB" id="430219at2759"/>
<dbReference type="FunFam" id="3.30.590.10:FF:000002">
    <property type="entry name" value="Creatine kinase S-type, mitochondrial"/>
    <property type="match status" value="1"/>
</dbReference>
<keyword evidence="2 7" id="KW-0808">Transferase</keyword>
<keyword evidence="9" id="KW-1133">Transmembrane helix</keyword>
<comment type="caution">
    <text evidence="12">The sequence shown here is derived from an EMBL/GenBank/DDBJ whole genome shotgun (WGS) entry which is preliminary data.</text>
</comment>
<feature type="region of interest" description="Disordered" evidence="8">
    <location>
        <begin position="413"/>
        <end position="434"/>
    </location>
</feature>
<feature type="domain" description="Phosphagen kinase N-terminal" evidence="10">
    <location>
        <begin position="105"/>
        <end position="187"/>
    </location>
</feature>
<keyword evidence="3 7" id="KW-0547">Nucleotide-binding</keyword>
<evidence type="ECO:0000256" key="2">
    <source>
        <dbReference type="ARBA" id="ARBA00022679"/>
    </source>
</evidence>
<dbReference type="Proteomes" id="UP000232323">
    <property type="component" value="Unassembled WGS sequence"/>
</dbReference>
<feature type="transmembrane region" description="Helical" evidence="9">
    <location>
        <begin position="43"/>
        <end position="65"/>
    </location>
</feature>
<protein>
    <recommendedName>
        <fullName evidence="14">Arginine kinase</fullName>
    </recommendedName>
</protein>
<dbReference type="InterPro" id="IPR014746">
    <property type="entry name" value="Gln_synth/guanido_kin_cat_dom"/>
</dbReference>
<keyword evidence="9" id="KW-0472">Membrane</keyword>
<evidence type="ECO:0000256" key="3">
    <source>
        <dbReference type="ARBA" id="ARBA00022741"/>
    </source>
</evidence>
<dbReference type="AlphaFoldDB" id="A0A250X6F6"/>
<evidence type="ECO:0000256" key="5">
    <source>
        <dbReference type="ARBA" id="ARBA00022840"/>
    </source>
</evidence>
<keyword evidence="13" id="KW-1185">Reference proteome</keyword>
<evidence type="ECO:0000313" key="13">
    <source>
        <dbReference type="Proteomes" id="UP000232323"/>
    </source>
</evidence>
<name>A0A250X6F6_9CHLO</name>
<dbReference type="Pfam" id="PF02807">
    <property type="entry name" value="ATP-gua_PtransN"/>
    <property type="match status" value="1"/>
</dbReference>
<dbReference type="PROSITE" id="PS51509">
    <property type="entry name" value="PHOSPHAGEN_KINASE_N"/>
    <property type="match status" value="1"/>
</dbReference>
<evidence type="ECO:0000256" key="9">
    <source>
        <dbReference type="SAM" id="Phobius"/>
    </source>
</evidence>
<evidence type="ECO:0000256" key="4">
    <source>
        <dbReference type="ARBA" id="ARBA00022777"/>
    </source>
</evidence>
<dbReference type="EMBL" id="BEGY01000033">
    <property type="protein sequence ID" value="GAX78472.1"/>
    <property type="molecule type" value="Genomic_DNA"/>
</dbReference>